<evidence type="ECO:0000256" key="3">
    <source>
        <dbReference type="ARBA" id="ARBA00022450"/>
    </source>
</evidence>
<evidence type="ECO:0000256" key="1">
    <source>
        <dbReference type="ARBA" id="ARBA00001957"/>
    </source>
</evidence>
<accession>A0A1M4VID1</accession>
<dbReference type="FunFam" id="3.40.50.12780:FF:000012">
    <property type="entry name" value="Non-ribosomal peptide synthetase"/>
    <property type="match status" value="2"/>
</dbReference>
<dbReference type="GO" id="GO:0005829">
    <property type="term" value="C:cytosol"/>
    <property type="evidence" value="ECO:0007669"/>
    <property type="project" value="TreeGrafter"/>
</dbReference>
<keyword evidence="9" id="KW-1185">Reference proteome</keyword>
<dbReference type="PANTHER" id="PTHR45527:SF1">
    <property type="entry name" value="FATTY ACID SYNTHASE"/>
    <property type="match status" value="1"/>
</dbReference>
<evidence type="ECO:0000256" key="4">
    <source>
        <dbReference type="ARBA" id="ARBA00022553"/>
    </source>
</evidence>
<evidence type="ECO:0000256" key="6">
    <source>
        <dbReference type="ARBA" id="ARBA00023194"/>
    </source>
</evidence>
<organism evidence="8 9">
    <name type="scientific">Seinonella peptonophila</name>
    <dbReference type="NCBI Taxonomy" id="112248"/>
    <lineage>
        <taxon>Bacteria</taxon>
        <taxon>Bacillati</taxon>
        <taxon>Bacillota</taxon>
        <taxon>Bacilli</taxon>
        <taxon>Bacillales</taxon>
        <taxon>Thermoactinomycetaceae</taxon>
        <taxon>Seinonella</taxon>
    </lineage>
</organism>
<sequence length="2508" mass="288262">MGLKQEQLQDIYGLSPLQKGILFHAIKEDQSSVYVEQFTYHLKGTIDGFVLEESLNDLFIKYDVLRTLFLYENLSEPLQVVLTERKCKLHYQNLSRFESSEQQSRLEQFCIQDRRRGFDLSRDVLIRFALFYLGEDQYRLVCSFHHILLDGWCMGLLLRDLMQFYQQRIEQQPVCVTPAPSYSKYINWLDEQDLSKAQSYWQKRLSDCTRPTGMPAPGYQGEKMERAVYSFSIDETITAQLKRLAKEHKVTLNHLCQAIWALLLHRYHDTNEIVFGTIVSGRPAAIRQVEEMVGLFIQPIPFHITINPADDFSAFLKNVRRTALEAEPYQYLSLADMGASALVDHLFAFENYPVDESTIRKLEQQLGISITDVEVYEQTHYPFTVQLMPGKELFFKFTYDASRYSGNFIARLEGHIRHLFGQVLTYPKRAIRDFALITEVEQERLLQMGRGEQLAIKDETLVQSWERQVMQTPTATALVEQDRKWSYRELNQQANQLAHFLRQKGVKKGTVVALLMKRSLETVMGIIGVLKAGGTYLPLEVDYPEDRIAYMLENSKTAFLLHDQVAKIQVDFAGEQIQIDDPQIRKQMKENPDFSCLANDLAYIIYTSGSTGRPKGVMVEHQAVLNLVEWHRKMYQVTADDQTTQLASIGFDAAVWELFPYLLSGSTVHIISNELRMDLDALNHYFERVGITISFMPTPLAERYMELENHSLRALLVGGDQLKQLKKTRYSVYNNYGPTENTVVSSSCLVHASKRPLSIGCPVANQRHYVLDQAGRLQPIGIAGELYVGGKSLARGYIHDPEQTASSFVINPFIPSERLYRTGDQVRWLENGELSFMGRLDDQVSIRGYRVELGEIEAQLLAHPAVEAAVVLEMNERLIAFVIADPSQTDALRTYLANRLPDYMVPDRITQLDQFPLTAHGKVDKQSLLGLTENIASERSYVPPQDELEETLVQIWTDVLATPHLGMDDSFFQMGGHSLKAIICLAQIHKHLHVKVPLAEFFARPTVRELAQYIRLLKKEMYRKIEPTTNVSYYPVTSAQKRLYVIQSFSDAGTSYNMPIVLRWDGQVDPIQIESAWRTLLNRHEILRTSFQMVDGELKQIVHDQVLLNFQQIQADQEELDKQIASLIQPIDLQQAPLWRVRLIHLPQSAILFVDLHHILLDGMSVNLLLQEFATLLRDEALSSVSLHYKDFAVWQQQAEESEHWQHDRQYWLQQFTEQPPVLELSTDFPRPPIQSFVGDYYTFKLEKEWAEQLKQLALQEQTTPYAILLSIYFLLLHKYTAQDDFVVGLPHAGRTHADIERMMGLFVNTLAIRCQFDANLSFRQLLDQVKRNLVAAHQHADFPLEELIEQLQIRRDMSRQPLFDTIFSMQNIDLKMPELPHANLTPYEYGRKTARFDLSWVVHDDEQLEISIEYCSKLFKRETIKRMGAHYLHLLQQVITQPNRSIAELVIVTPSEKNELLDTFHRVVVDYADVKTLSEYWEEQVLQTPEAIAIVDQERWMTYQELNGRVNQLAHRLRKEGVKPGAIVGLLTERSLEMVLGILAIIKAGGAYLPIEPTYPLERINYMLAHSRISLLLTQSTLHLAISYQGQQLFLDDQSLDQEADHNPIFVNHPHDLAYVIYTSGSTGQPKGVMVEHRAVLNLVQWHRRYYQVTTTDRATQLASGGFDAAVWELFPYLLSGATVHIIPDAIRTDLVALNRYFEQRGITISFLPTPLAERFMELENHSLRALLTGGDQLRQVKPQRYTIYNNYGPTENTVVTTCFPIDPAQGKLLIGSPIDNQRLYVLDEAQRLQPIGIPGELYIGGVSLARGYLHDEEQTNKHFIDDPFMPGQRIYRTGDRVRWLANGQLEYLGRVDDQVSIRGYRVELAEIEAQLLAHEEVEEAIVTVQQAKEITSTCAYVVGSTLETSDLAELRAYLSTRLPDYMIPTHMVRLDSLPLTPNGKIDKRALPRPEEVQSVRTQYRIPTNENERLLLPIWQEVLGRSELGIDDNFFEHGGDSIKAIQIIARLQQFDRTLEMKSLFTSPTIAELAPLVQPLKAVAEQGLVTGDVALTPIQRWFFSQPFAQRDHYNQTMFLYRSQRWQQDALRKALEKLVEHHDALRMTYQIENDGVTQYNRGLVGKLFHLETIDLRQEANVRQRVKKEAERMQGQLSLEQGPLMQCGHFQLAEGDHLLFIIHHLVVDGVSWRILIDDFSLAYHQAVQGEMIQLPPKTDAYQRWSQSLFTYANDPKHQSEWKYWKEIEEKMESIQQLSAYSRPSQSSAMEMISFSLSVDETQRLLTQSHHAYGTKIDDLLLTALVRSFHHWKGNEHLCLLLEGHGRESALEGVDISRTVGWFTSIFPLILKGDQSEDGALIKQIKEQLRQIPQKGFGYGVYKYLSAQGDGKIAQPEVSFNYLGQFSSSHVSLSSLPAGTSISPKATALSPLEITSLVEENKFHLVLRYDRHRYQVDEITRFMSNYRQQLLRMVEHCISQDNREFTPSDFTAHDDLTMDELEDVFGELEQG</sequence>
<dbReference type="NCBIfam" id="NF003417">
    <property type="entry name" value="PRK04813.1"/>
    <property type="match status" value="2"/>
</dbReference>
<dbReference type="InterPro" id="IPR020845">
    <property type="entry name" value="AMP-binding_CS"/>
</dbReference>
<reference evidence="8 9" key="1">
    <citation type="submission" date="2016-11" db="EMBL/GenBank/DDBJ databases">
        <authorList>
            <person name="Jaros S."/>
            <person name="Januszkiewicz K."/>
            <person name="Wedrychowicz H."/>
        </authorList>
    </citation>
    <scope>NUCLEOTIDE SEQUENCE [LARGE SCALE GENOMIC DNA]</scope>
    <source>
        <strain evidence="8 9">DSM 44666</strain>
    </source>
</reference>
<dbReference type="RefSeq" id="WP_073153957.1">
    <property type="nucleotide sequence ID" value="NZ_FQVL01000002.1"/>
</dbReference>
<dbReference type="PANTHER" id="PTHR45527">
    <property type="entry name" value="NONRIBOSOMAL PEPTIDE SYNTHETASE"/>
    <property type="match status" value="1"/>
</dbReference>
<dbReference type="EMBL" id="FQVL01000002">
    <property type="protein sequence ID" value="SHE68728.1"/>
    <property type="molecule type" value="Genomic_DNA"/>
</dbReference>
<dbReference type="SMART" id="SM00823">
    <property type="entry name" value="PKS_PP"/>
    <property type="match status" value="2"/>
</dbReference>
<dbReference type="GO" id="GO:0044550">
    <property type="term" value="P:secondary metabolite biosynthetic process"/>
    <property type="evidence" value="ECO:0007669"/>
    <property type="project" value="UniProtKB-ARBA"/>
</dbReference>
<feature type="domain" description="Carrier" evidence="7">
    <location>
        <begin position="1967"/>
        <end position="2041"/>
    </location>
</feature>
<dbReference type="GO" id="GO:0043041">
    <property type="term" value="P:amino acid activation for nonribosomal peptide biosynthetic process"/>
    <property type="evidence" value="ECO:0007669"/>
    <property type="project" value="TreeGrafter"/>
</dbReference>
<evidence type="ECO:0000259" key="7">
    <source>
        <dbReference type="PROSITE" id="PS50075"/>
    </source>
</evidence>
<dbReference type="PROSITE" id="PS00455">
    <property type="entry name" value="AMP_BINDING"/>
    <property type="match status" value="2"/>
</dbReference>
<dbReference type="InterPro" id="IPR009081">
    <property type="entry name" value="PP-bd_ACP"/>
</dbReference>
<dbReference type="GO" id="GO:0017000">
    <property type="term" value="P:antibiotic biosynthetic process"/>
    <property type="evidence" value="ECO:0007669"/>
    <property type="project" value="UniProtKB-KW"/>
</dbReference>
<dbReference type="InterPro" id="IPR010071">
    <property type="entry name" value="AA_adenyl_dom"/>
</dbReference>
<dbReference type="GO" id="GO:0008610">
    <property type="term" value="P:lipid biosynthetic process"/>
    <property type="evidence" value="ECO:0007669"/>
    <property type="project" value="UniProtKB-ARBA"/>
</dbReference>
<dbReference type="InterPro" id="IPR001242">
    <property type="entry name" value="Condensation_dom"/>
</dbReference>
<dbReference type="InterPro" id="IPR010060">
    <property type="entry name" value="NRPS_synth"/>
</dbReference>
<dbReference type="InterPro" id="IPR045851">
    <property type="entry name" value="AMP-bd_C_sf"/>
</dbReference>
<name>A0A1M4VID1_9BACL</name>
<dbReference type="GO" id="GO:0031177">
    <property type="term" value="F:phosphopantetheine binding"/>
    <property type="evidence" value="ECO:0007669"/>
    <property type="project" value="InterPro"/>
</dbReference>
<dbReference type="InterPro" id="IPR025110">
    <property type="entry name" value="AMP-bd_C"/>
</dbReference>
<dbReference type="Gene3D" id="1.10.1200.10">
    <property type="entry name" value="ACP-like"/>
    <property type="match status" value="2"/>
</dbReference>
<dbReference type="InterPro" id="IPR000873">
    <property type="entry name" value="AMP-dep_synth/lig_dom"/>
</dbReference>
<comment type="cofactor">
    <cofactor evidence="1">
        <name>pantetheine 4'-phosphate</name>
        <dbReference type="ChEBI" id="CHEBI:47942"/>
    </cofactor>
</comment>
<dbReference type="Pfam" id="PF00550">
    <property type="entry name" value="PP-binding"/>
    <property type="match status" value="2"/>
</dbReference>
<proteinExistence type="inferred from homology"/>
<dbReference type="NCBIfam" id="TIGR01720">
    <property type="entry name" value="NRPS-para261"/>
    <property type="match status" value="1"/>
</dbReference>
<dbReference type="InterPro" id="IPR023213">
    <property type="entry name" value="CAT-like_dom_sf"/>
</dbReference>
<dbReference type="FunFam" id="3.40.50.980:FF:000001">
    <property type="entry name" value="Non-ribosomal peptide synthetase"/>
    <property type="match status" value="2"/>
</dbReference>
<dbReference type="Proteomes" id="UP000184476">
    <property type="component" value="Unassembled WGS sequence"/>
</dbReference>
<dbReference type="Gene3D" id="3.40.50.980">
    <property type="match status" value="4"/>
</dbReference>
<evidence type="ECO:0000256" key="2">
    <source>
        <dbReference type="ARBA" id="ARBA00006432"/>
    </source>
</evidence>
<dbReference type="CDD" id="cd19531">
    <property type="entry name" value="LCL_NRPS-like"/>
    <property type="match status" value="1"/>
</dbReference>
<evidence type="ECO:0000256" key="5">
    <source>
        <dbReference type="ARBA" id="ARBA00022737"/>
    </source>
</evidence>
<dbReference type="GO" id="GO:0003824">
    <property type="term" value="F:catalytic activity"/>
    <property type="evidence" value="ECO:0007669"/>
    <property type="project" value="InterPro"/>
</dbReference>
<dbReference type="InterPro" id="IPR036736">
    <property type="entry name" value="ACP-like_sf"/>
</dbReference>
<keyword evidence="5" id="KW-0677">Repeat</keyword>
<protein>
    <submittedName>
        <fullName evidence="8">Non-ribosomal peptide synthase domain TIGR01720/amino acid adenylation domain-containing protein</fullName>
    </submittedName>
</protein>
<dbReference type="SUPFAM" id="SSF47336">
    <property type="entry name" value="ACP-like"/>
    <property type="match status" value="2"/>
</dbReference>
<dbReference type="FunFam" id="2.30.38.10:FF:000001">
    <property type="entry name" value="Non-ribosomal peptide synthetase PvdI"/>
    <property type="match status" value="2"/>
</dbReference>
<keyword evidence="6" id="KW-0045">Antibiotic biosynthesis</keyword>
<comment type="similarity">
    <text evidence="2">Belongs to the ATP-dependent AMP-binding enzyme family.</text>
</comment>
<dbReference type="CDD" id="cd19543">
    <property type="entry name" value="DCL_NRPS"/>
    <property type="match status" value="1"/>
</dbReference>
<dbReference type="CDD" id="cd19534">
    <property type="entry name" value="E_NRPS"/>
    <property type="match status" value="1"/>
</dbReference>
<dbReference type="STRING" id="112248.SAMN05444392_102379"/>
<dbReference type="FunFam" id="3.30.300.30:FF:000010">
    <property type="entry name" value="Enterobactin synthetase component F"/>
    <property type="match status" value="1"/>
</dbReference>
<dbReference type="PROSITE" id="PS50075">
    <property type="entry name" value="CARRIER"/>
    <property type="match status" value="2"/>
</dbReference>
<dbReference type="Gene3D" id="3.30.559.10">
    <property type="entry name" value="Chloramphenicol acetyltransferase-like domain"/>
    <property type="match status" value="3"/>
</dbReference>
<keyword evidence="3" id="KW-0596">Phosphopantetheine</keyword>
<dbReference type="Gene3D" id="3.30.300.30">
    <property type="match status" value="2"/>
</dbReference>
<keyword evidence="4" id="KW-0597">Phosphoprotein</keyword>
<dbReference type="Gene3D" id="3.30.559.30">
    <property type="entry name" value="Nonribosomal peptide synthetase, condensation domain"/>
    <property type="match status" value="3"/>
</dbReference>
<dbReference type="InterPro" id="IPR020806">
    <property type="entry name" value="PKS_PP-bd"/>
</dbReference>
<dbReference type="NCBIfam" id="TIGR01733">
    <property type="entry name" value="AA-adenyl-dom"/>
    <property type="match status" value="2"/>
</dbReference>
<dbReference type="Gene3D" id="2.30.38.10">
    <property type="entry name" value="Luciferase, Domain 3"/>
    <property type="match status" value="2"/>
</dbReference>
<dbReference type="Pfam" id="PF00501">
    <property type="entry name" value="AMP-binding"/>
    <property type="match status" value="2"/>
</dbReference>
<evidence type="ECO:0000313" key="8">
    <source>
        <dbReference type="EMBL" id="SHE68728.1"/>
    </source>
</evidence>
<dbReference type="SUPFAM" id="SSF52777">
    <property type="entry name" value="CoA-dependent acyltransferases"/>
    <property type="match status" value="6"/>
</dbReference>
<dbReference type="CDD" id="cd05930">
    <property type="entry name" value="A_NRPS"/>
    <property type="match status" value="2"/>
</dbReference>
<dbReference type="SUPFAM" id="SSF56801">
    <property type="entry name" value="Acetyl-CoA synthetase-like"/>
    <property type="match status" value="2"/>
</dbReference>
<evidence type="ECO:0000313" key="9">
    <source>
        <dbReference type="Proteomes" id="UP000184476"/>
    </source>
</evidence>
<dbReference type="Pfam" id="PF00668">
    <property type="entry name" value="Condensation"/>
    <property type="match status" value="3"/>
</dbReference>
<dbReference type="FunFam" id="1.10.1200.10:FF:000005">
    <property type="entry name" value="Nonribosomal peptide synthetase 1"/>
    <property type="match status" value="2"/>
</dbReference>
<gene>
    <name evidence="8" type="ORF">SAMN05444392_102379</name>
</gene>
<dbReference type="Pfam" id="PF13193">
    <property type="entry name" value="AMP-binding_C"/>
    <property type="match status" value="2"/>
</dbReference>
<feature type="domain" description="Carrier" evidence="7">
    <location>
        <begin position="943"/>
        <end position="1018"/>
    </location>
</feature>